<evidence type="ECO:0000313" key="2">
    <source>
        <dbReference type="Proteomes" id="UP001342826"/>
    </source>
</evidence>
<sequence>MFLSSEPEQFISYINNTTEKENYDNISRTKAYAAYFDRNREIMWPLLASLVSRNAGWSMTDLQGKWFRKALSFEQRHILFMLYEKANWMIFSDAFPQLLVYEYSKYHNKPYFYLLEYFSISRFMINEWSYFWQKRDKHRLVTSLIINEQNVIQQPIIENKQFEKKIFKSMPYFAQEILHFNTVLFPTLNGQLFGFSVVNFQNLTKRIELGKKLAWLLFSSYHFHEFYMFSKTVTHTGSRFDFEKFFPEKKKRQTPFLRTAYPAVSHYIDETKTDWFHGQKINKWFLSAEKQKKYEITDWYKEKQRQLHLFTLVEEFRER</sequence>
<organism evidence="1 2">
    <name type="scientific">Metabacillus fastidiosus</name>
    <dbReference type="NCBI Taxonomy" id="1458"/>
    <lineage>
        <taxon>Bacteria</taxon>
        <taxon>Bacillati</taxon>
        <taxon>Bacillota</taxon>
        <taxon>Bacilli</taxon>
        <taxon>Bacillales</taxon>
        <taxon>Bacillaceae</taxon>
        <taxon>Metabacillus</taxon>
    </lineage>
</organism>
<keyword evidence="2" id="KW-1185">Reference proteome</keyword>
<accession>A0ABU6NWA3</accession>
<comment type="caution">
    <text evidence="1">The sequence shown here is derived from an EMBL/GenBank/DDBJ whole genome shotgun (WGS) entry which is preliminary data.</text>
</comment>
<dbReference type="EMBL" id="JARTFS010000005">
    <property type="protein sequence ID" value="MED4400667.1"/>
    <property type="molecule type" value="Genomic_DNA"/>
</dbReference>
<evidence type="ECO:0000313" key="1">
    <source>
        <dbReference type="EMBL" id="MED4400667.1"/>
    </source>
</evidence>
<reference evidence="1 2" key="1">
    <citation type="submission" date="2023-03" db="EMBL/GenBank/DDBJ databases">
        <title>Bacillus Genome Sequencing.</title>
        <authorList>
            <person name="Dunlap C."/>
        </authorList>
    </citation>
    <scope>NUCLEOTIDE SEQUENCE [LARGE SCALE GENOMIC DNA]</scope>
    <source>
        <strain evidence="1 2">NRS-1717</strain>
    </source>
</reference>
<dbReference type="Proteomes" id="UP001342826">
    <property type="component" value="Unassembled WGS sequence"/>
</dbReference>
<dbReference type="InterPro" id="IPR019658">
    <property type="entry name" value="DUF2515"/>
</dbReference>
<gene>
    <name evidence="1" type="ORF">P9271_04905</name>
</gene>
<proteinExistence type="predicted"/>
<dbReference type="Pfam" id="PF10720">
    <property type="entry name" value="DUF2515"/>
    <property type="match status" value="1"/>
</dbReference>
<name>A0ABU6NWA3_9BACI</name>
<protein>
    <submittedName>
        <fullName evidence="1">DUF2515 family protein</fullName>
    </submittedName>
</protein>